<feature type="binding site" evidence="16">
    <location>
        <begin position="428"/>
        <end position="431"/>
    </location>
    <ligand>
        <name>ATP</name>
        <dbReference type="ChEBI" id="CHEBI:30616"/>
    </ligand>
</feature>
<feature type="compositionally biased region" description="Low complexity" evidence="19">
    <location>
        <begin position="1"/>
        <end position="12"/>
    </location>
</feature>
<evidence type="ECO:0000256" key="6">
    <source>
        <dbReference type="ARBA" id="ARBA00022598"/>
    </source>
</evidence>
<feature type="binding site" evidence="18">
    <location>
        <begin position="177"/>
        <end position="180"/>
    </location>
    <ligand>
        <name>substrate</name>
    </ligand>
</feature>
<dbReference type="GO" id="GO:0004363">
    <property type="term" value="F:glutathione synthase activity"/>
    <property type="evidence" value="ECO:0000318"/>
    <property type="project" value="GO_Central"/>
</dbReference>
<name>A0A1U7ZJ92_NELNU</name>
<evidence type="ECO:0000313" key="21">
    <source>
        <dbReference type="Proteomes" id="UP000189703"/>
    </source>
</evidence>
<keyword evidence="11 15" id="KW-0067">ATP-binding</keyword>
<comment type="cofactor">
    <cofactor evidence="15 17">
        <name>Mg(2+)</name>
        <dbReference type="ChEBI" id="CHEBI:18420"/>
    </cofactor>
    <text evidence="15 17">Binds 1 Mg(2+) ion per subunit.</text>
</comment>
<dbReference type="CDD" id="cd00228">
    <property type="entry name" value="eu-GS"/>
    <property type="match status" value="1"/>
</dbReference>
<dbReference type="KEGG" id="nnu:104590779"/>
<organism evidence="21 22">
    <name type="scientific">Nelumbo nucifera</name>
    <name type="common">Sacred lotus</name>
    <dbReference type="NCBI Taxonomy" id="4432"/>
    <lineage>
        <taxon>Eukaryota</taxon>
        <taxon>Viridiplantae</taxon>
        <taxon>Streptophyta</taxon>
        <taxon>Embryophyta</taxon>
        <taxon>Tracheophyta</taxon>
        <taxon>Spermatophyta</taxon>
        <taxon>Magnoliopsida</taxon>
        <taxon>Proteales</taxon>
        <taxon>Nelumbonaceae</taxon>
        <taxon>Nelumbo</taxon>
    </lineage>
</organism>
<evidence type="ECO:0000256" key="15">
    <source>
        <dbReference type="PIRNR" id="PIRNR001558"/>
    </source>
</evidence>
<evidence type="ECO:0000256" key="18">
    <source>
        <dbReference type="PIRSR" id="PIRSR001558-3"/>
    </source>
</evidence>
<dbReference type="PANTHER" id="PTHR11130:SF0">
    <property type="entry name" value="GLUTATHIONE SYNTHETASE"/>
    <property type="match status" value="1"/>
</dbReference>
<evidence type="ECO:0000256" key="13">
    <source>
        <dbReference type="ARBA" id="ARBA00022946"/>
    </source>
</evidence>
<feature type="binding site" evidence="16">
    <location>
        <position position="479"/>
    </location>
    <ligand>
        <name>substrate</name>
    </ligand>
</feature>
<comment type="subcellular location">
    <subcellularLocation>
        <location evidence="1">Plastid</location>
        <location evidence="1">Chloroplast</location>
    </subcellularLocation>
</comment>
<evidence type="ECO:0000256" key="5">
    <source>
        <dbReference type="ARBA" id="ARBA00022528"/>
    </source>
</evidence>
<dbReference type="Pfam" id="PF03917">
    <property type="entry name" value="GSH_synth_ATP"/>
    <property type="match status" value="1"/>
</dbReference>
<feature type="binding site" evidence="17">
    <location>
        <position position="173"/>
    </location>
    <ligand>
        <name>Mg(2+)</name>
        <dbReference type="ChEBI" id="CHEBI:18420"/>
    </ligand>
</feature>
<dbReference type="InParanoid" id="A0A1U7ZJ92"/>
<dbReference type="GO" id="GO:0005829">
    <property type="term" value="C:cytosol"/>
    <property type="evidence" value="ECO:0000318"/>
    <property type="project" value="GO_Central"/>
</dbReference>
<dbReference type="Gene3D" id="3.30.1490.50">
    <property type="match status" value="1"/>
</dbReference>
<feature type="binding site" evidence="16">
    <location>
        <position position="173"/>
    </location>
    <ligand>
        <name>ATP</name>
        <dbReference type="ChEBI" id="CHEBI:30616"/>
    </ligand>
</feature>
<evidence type="ECO:0000256" key="19">
    <source>
        <dbReference type="SAM" id="MobiDB-lite"/>
    </source>
</evidence>
<keyword evidence="21" id="KW-1185">Reference proteome</keyword>
<evidence type="ECO:0000256" key="1">
    <source>
        <dbReference type="ARBA" id="ARBA00004229"/>
    </source>
</evidence>
<keyword evidence="12 15" id="KW-0460">Magnesium</keyword>
<reference evidence="22" key="1">
    <citation type="submission" date="2025-08" db="UniProtKB">
        <authorList>
            <consortium name="RefSeq"/>
        </authorList>
    </citation>
    <scope>IDENTIFICATION</scope>
</reference>
<keyword evidence="13" id="KW-0809">Transit peptide</keyword>
<dbReference type="GeneID" id="104590779"/>
<dbReference type="Gene3D" id="1.10.1080.10">
    <property type="entry name" value="Glutathione Synthetase, Chain A, domain 3"/>
    <property type="match status" value="1"/>
</dbReference>
<feature type="binding site" evidence="17">
    <location>
        <position position="175"/>
    </location>
    <ligand>
        <name>Mg(2+)</name>
        <dbReference type="ChEBI" id="CHEBI:18420"/>
    </ligand>
</feature>
<dbReference type="OMA" id="NGLVMYP"/>
<evidence type="ECO:0000256" key="17">
    <source>
        <dbReference type="PIRSR" id="PIRSR001558-2"/>
    </source>
</evidence>
<dbReference type="Gene3D" id="3.30.470.20">
    <property type="entry name" value="ATP-grasp fold, B domain"/>
    <property type="match status" value="1"/>
</dbReference>
<feature type="binding site" evidence="16">
    <location>
        <begin position="392"/>
        <end position="401"/>
    </location>
    <ligand>
        <name>ATP</name>
        <dbReference type="ChEBI" id="CHEBI:30616"/>
    </ligand>
</feature>
<evidence type="ECO:0000259" key="20">
    <source>
        <dbReference type="Pfam" id="PF03199"/>
    </source>
</evidence>
<dbReference type="Gene3D" id="3.30.1490.80">
    <property type="match status" value="1"/>
</dbReference>
<dbReference type="FunFam" id="3.30.470.20:FF:000092">
    <property type="entry name" value="Glutathione synthetase"/>
    <property type="match status" value="1"/>
</dbReference>
<gene>
    <name evidence="22" type="primary">LOC104590779</name>
</gene>
<dbReference type="FunFam" id="3.30.1490.50:FF:000001">
    <property type="entry name" value="Glutathione synthetase"/>
    <property type="match status" value="1"/>
</dbReference>
<feature type="region of interest" description="Disordered" evidence="19">
    <location>
        <begin position="1"/>
        <end position="28"/>
    </location>
</feature>
<evidence type="ECO:0000256" key="11">
    <source>
        <dbReference type="ARBA" id="ARBA00022840"/>
    </source>
</evidence>
<feature type="binding site" evidence="18">
    <location>
        <begin position="245"/>
        <end position="247"/>
    </location>
    <ligand>
        <name>substrate</name>
    </ligand>
</feature>
<dbReference type="FunCoup" id="A0A1U7ZJ92">
    <property type="interactions" value="4398"/>
</dbReference>
<evidence type="ECO:0000256" key="10">
    <source>
        <dbReference type="ARBA" id="ARBA00022741"/>
    </source>
</evidence>
<dbReference type="FunFam" id="1.10.1080.10:FF:000005">
    <property type="entry name" value="Glutathione synthetase"/>
    <property type="match status" value="1"/>
</dbReference>
<dbReference type="SUPFAM" id="SSF52440">
    <property type="entry name" value="PreATP-grasp domain"/>
    <property type="match status" value="1"/>
</dbReference>
<evidence type="ECO:0000256" key="2">
    <source>
        <dbReference type="ARBA" id="ARBA00004965"/>
    </source>
</evidence>
<feature type="binding site" evidence="18">
    <location>
        <begin position="490"/>
        <end position="491"/>
    </location>
    <ligand>
        <name>substrate</name>
    </ligand>
</feature>
<feature type="binding site" evidence="16">
    <location>
        <position position="403"/>
    </location>
    <ligand>
        <name>ATP</name>
        <dbReference type="ChEBI" id="CHEBI:30616"/>
    </ligand>
</feature>
<proteinExistence type="inferred from homology"/>
<dbReference type="eggNOG" id="KOG0021">
    <property type="taxonomic scope" value="Eukaryota"/>
</dbReference>
<dbReference type="UniPathway" id="UPA00142">
    <property type="reaction ID" value="UER00210"/>
</dbReference>
<comment type="similarity">
    <text evidence="3 15">Belongs to the eukaryotic GSH synthase family.</text>
</comment>
<dbReference type="InterPro" id="IPR014709">
    <property type="entry name" value="Glutathione_synthase_C_euk"/>
</dbReference>
<dbReference type="OrthoDB" id="2020073at2759"/>
<dbReference type="GO" id="GO:0009507">
    <property type="term" value="C:chloroplast"/>
    <property type="evidence" value="ECO:0007669"/>
    <property type="project" value="UniProtKB-SubCell"/>
</dbReference>
<evidence type="ECO:0000256" key="4">
    <source>
        <dbReference type="ARBA" id="ARBA00011738"/>
    </source>
</evidence>
<dbReference type="Proteomes" id="UP000189703">
    <property type="component" value="Unplaced"/>
</dbReference>
<dbReference type="EC" id="6.3.2.3" evidence="15"/>
<evidence type="ECO:0000256" key="3">
    <source>
        <dbReference type="ARBA" id="ARBA00010385"/>
    </source>
</evidence>
<evidence type="ECO:0000256" key="9">
    <source>
        <dbReference type="ARBA" id="ARBA00022723"/>
    </source>
</evidence>
<dbReference type="NCBIfam" id="TIGR01986">
    <property type="entry name" value="glut_syn_euk"/>
    <property type="match status" value="1"/>
</dbReference>
<keyword evidence="7" id="KW-0934">Plastid</keyword>
<dbReference type="GO" id="GO:0005524">
    <property type="term" value="F:ATP binding"/>
    <property type="evidence" value="ECO:0007669"/>
    <property type="project" value="UniProtKB-UniRule"/>
</dbReference>
<dbReference type="Gene3D" id="3.40.50.1760">
    <property type="entry name" value="Glutathione synthase, substrate-binding domain superfamily, eukaryotic"/>
    <property type="match status" value="1"/>
</dbReference>
<feature type="domain" description="Glutathione synthase substrate-binding" evidence="20">
    <location>
        <begin position="235"/>
        <end position="335"/>
    </location>
</feature>
<keyword evidence="8 15" id="KW-0317">Glutathione biosynthesis</keyword>
<dbReference type="PANTHER" id="PTHR11130">
    <property type="entry name" value="GLUTATHIONE SYNTHETASE"/>
    <property type="match status" value="1"/>
</dbReference>
<feature type="binding site" evidence="17">
    <location>
        <position position="396"/>
    </location>
    <ligand>
        <name>Mg(2+)</name>
        <dbReference type="ChEBI" id="CHEBI:18420"/>
    </ligand>
</feature>
<keyword evidence="10 15" id="KW-0547">Nucleotide-binding</keyword>
<comment type="catalytic activity">
    <reaction evidence="14 15">
        <text>gamma-L-glutamyl-L-cysteine + glycine + ATP = glutathione + ADP + phosphate + H(+)</text>
        <dbReference type="Rhea" id="RHEA:13557"/>
        <dbReference type="ChEBI" id="CHEBI:15378"/>
        <dbReference type="ChEBI" id="CHEBI:30616"/>
        <dbReference type="ChEBI" id="CHEBI:43474"/>
        <dbReference type="ChEBI" id="CHEBI:57305"/>
        <dbReference type="ChEBI" id="CHEBI:57925"/>
        <dbReference type="ChEBI" id="CHEBI:58173"/>
        <dbReference type="ChEBI" id="CHEBI:456216"/>
        <dbReference type="EC" id="6.3.2.3"/>
    </reaction>
</comment>
<dbReference type="InterPro" id="IPR014042">
    <property type="entry name" value="Glutathione_synthase_a-hlx"/>
</dbReference>
<evidence type="ECO:0000313" key="22">
    <source>
        <dbReference type="RefSeq" id="XP_010247825.1"/>
    </source>
</evidence>
<dbReference type="FunFam" id="3.30.1490.80:FF:000010">
    <property type="entry name" value="Glutathione synthetase"/>
    <property type="match status" value="1"/>
</dbReference>
<evidence type="ECO:0000256" key="14">
    <source>
        <dbReference type="ARBA" id="ARBA00050650"/>
    </source>
</evidence>
<feature type="binding site" evidence="16">
    <location>
        <position position="251"/>
    </location>
    <ligand>
        <name>substrate</name>
    </ligand>
</feature>
<keyword evidence="6 15" id="KW-0436">Ligase</keyword>
<evidence type="ECO:0000256" key="16">
    <source>
        <dbReference type="PIRSR" id="PIRSR001558-1"/>
    </source>
</evidence>
<feature type="binding site" evidence="16">
    <location>
        <position position="481"/>
    </location>
    <ligand>
        <name>ATP</name>
        <dbReference type="ChEBI" id="CHEBI:30616"/>
    </ligand>
</feature>
<dbReference type="PIRSF" id="PIRSF001558">
    <property type="entry name" value="GSHase"/>
    <property type="match status" value="1"/>
</dbReference>
<dbReference type="InterPro" id="IPR037013">
    <property type="entry name" value="GSH-S_sub-bd_sf"/>
</dbReference>
<dbReference type="SUPFAM" id="SSF56059">
    <property type="entry name" value="Glutathione synthetase ATP-binding domain-like"/>
    <property type="match status" value="1"/>
</dbReference>
<feature type="binding site" evidence="16">
    <location>
        <position position="487"/>
    </location>
    <ligand>
        <name>ATP</name>
        <dbReference type="ChEBI" id="CHEBI:30616"/>
    </ligand>
</feature>
<feature type="binding site" evidence="18">
    <location>
        <begin position="299"/>
        <end position="302"/>
    </location>
    <ligand>
        <name>substrate</name>
    </ligand>
</feature>
<dbReference type="InterPro" id="IPR004887">
    <property type="entry name" value="GSH_synth_subst-bd"/>
</dbReference>
<accession>A0A1U7ZJ92</accession>
<dbReference type="Pfam" id="PF03199">
    <property type="entry name" value="GSH_synthase"/>
    <property type="match status" value="1"/>
</dbReference>
<protein>
    <recommendedName>
        <fullName evidence="15">Glutathione synthetase</fullName>
        <shortName evidence="15">GSH-S</shortName>
        <ecNumber evidence="15">6.3.2.3</ecNumber>
    </recommendedName>
</protein>
<evidence type="ECO:0000256" key="7">
    <source>
        <dbReference type="ARBA" id="ARBA00022640"/>
    </source>
</evidence>
<evidence type="ECO:0000256" key="12">
    <source>
        <dbReference type="ARBA" id="ARBA00022842"/>
    </source>
</evidence>
<dbReference type="InterPro" id="IPR014049">
    <property type="entry name" value="Glutathione_synthase_N_euk"/>
</dbReference>
<dbReference type="AlphaFoldDB" id="A0A1U7ZJ92"/>
<feature type="binding site" evidence="16">
    <location>
        <position position="157"/>
    </location>
    <ligand>
        <name>substrate</name>
    </ligand>
</feature>
<keyword evidence="5" id="KW-0150">Chloroplast</keyword>
<dbReference type="FunFam" id="3.40.50.1760:FF:000002">
    <property type="entry name" value="Glutathione synthetase"/>
    <property type="match status" value="1"/>
</dbReference>
<dbReference type="InterPro" id="IPR005615">
    <property type="entry name" value="Glutathione_synthase"/>
</dbReference>
<dbReference type="GO" id="GO:0000287">
    <property type="term" value="F:magnesium ion binding"/>
    <property type="evidence" value="ECO:0007669"/>
    <property type="project" value="UniProtKB-UniRule"/>
</dbReference>
<keyword evidence="9 15" id="KW-0479">Metal-binding</keyword>
<dbReference type="InterPro" id="IPR016185">
    <property type="entry name" value="PreATP-grasp_dom_sf"/>
</dbReference>
<comment type="pathway">
    <text evidence="2 15">Sulfur metabolism; glutathione biosynthesis; glutathione from L-cysteine and L-glutamate: step 2/2.</text>
</comment>
<sequence>MNESSHSSMSSSFLPPKCGTVEETETQNETVTAGFHNMSPELLQQLVYDALVWSSLHGLVVGDRSVQRSGMIPGVGMVHAPFALLPMVFPQSHWQQACELAPLFNELVDRVSLDGKFLQDSLSRTKKVDIFTSRLLDIHSKMLEINKKEEIRLGLHRSDYMFDAQTNLLFQIELNTISSSFPGLSCLVSELHRNLLRHHGEHLGLDPTRIPANNAVNQYADALARAWNEYNDSRAVIMIVVQTEERNMYDQHWLCFTLKEKHDVTVIRKTLTEIDAEGELLPDGTLLVCGQAVAVIYFRAGYTPNDYPSESEWRARLLMEQSSAIKCPSISYHLAGTKKIQQELAKPNVLERFLENKDDIAKLRKCFAGLWSLDDSNAVKNAIKSPELFVLKPQREGGGNNIYGDNVRETLLKLEREGTEELAAYILMQRIFPTAASAFLVRDGICHQDHAISELGIYGAYLRNKEKVIINDQCGYLMRTKVSSSNEGGVAAGYAVLDSIYLN</sequence>
<feature type="binding site" evidence="16">
    <location>
        <position position="338"/>
    </location>
    <ligand>
        <name>ATP</name>
        <dbReference type="ChEBI" id="CHEBI:30616"/>
    </ligand>
</feature>
<comment type="subunit">
    <text evidence="4">Homodimer.</text>
</comment>
<dbReference type="RefSeq" id="XP_010247825.1">
    <property type="nucleotide sequence ID" value="XM_010249523.2"/>
</dbReference>
<evidence type="ECO:0000256" key="8">
    <source>
        <dbReference type="ARBA" id="ARBA00022684"/>
    </source>
</evidence>
<dbReference type="STRING" id="4432.A0A1U7ZJ92"/>
<feature type="binding site" evidence="16">
    <location>
        <position position="454"/>
    </location>
    <ligand>
        <name>ATP</name>
        <dbReference type="ChEBI" id="CHEBI:30616"/>
    </ligand>
</feature>
<dbReference type="GO" id="GO:0043295">
    <property type="term" value="F:glutathione binding"/>
    <property type="evidence" value="ECO:0000318"/>
    <property type="project" value="GO_Central"/>
</dbReference>